<name>A0A426Z501_ENSVE</name>
<comment type="caution">
    <text evidence="2">The sequence shown here is derived from an EMBL/GenBank/DDBJ whole genome shotgun (WGS) entry which is preliminary data.</text>
</comment>
<dbReference type="AlphaFoldDB" id="A0A426Z501"/>
<evidence type="ECO:0000313" key="2">
    <source>
        <dbReference type="EMBL" id="RRT59054.1"/>
    </source>
</evidence>
<dbReference type="Proteomes" id="UP000287651">
    <property type="component" value="Unassembled WGS sequence"/>
</dbReference>
<dbReference type="EMBL" id="AMZH03008387">
    <property type="protein sequence ID" value="RRT59054.1"/>
    <property type="molecule type" value="Genomic_DNA"/>
</dbReference>
<evidence type="ECO:0000313" key="3">
    <source>
        <dbReference type="Proteomes" id="UP000287651"/>
    </source>
</evidence>
<gene>
    <name evidence="2" type="ORF">B296_00041614</name>
</gene>
<reference evidence="2 3" key="1">
    <citation type="journal article" date="2014" name="Agronomy (Basel)">
        <title>A Draft Genome Sequence for Ensete ventricosum, the Drought-Tolerant Tree Against Hunger.</title>
        <authorList>
            <person name="Harrison J."/>
            <person name="Moore K.A."/>
            <person name="Paszkiewicz K."/>
            <person name="Jones T."/>
            <person name="Grant M."/>
            <person name="Ambacheew D."/>
            <person name="Muzemil S."/>
            <person name="Studholme D.J."/>
        </authorList>
    </citation>
    <scope>NUCLEOTIDE SEQUENCE [LARGE SCALE GENOMIC DNA]</scope>
</reference>
<protein>
    <submittedName>
        <fullName evidence="2">Uncharacterized protein</fullName>
    </submittedName>
</protein>
<organism evidence="2 3">
    <name type="scientific">Ensete ventricosum</name>
    <name type="common">Abyssinian banana</name>
    <name type="synonym">Musa ensete</name>
    <dbReference type="NCBI Taxonomy" id="4639"/>
    <lineage>
        <taxon>Eukaryota</taxon>
        <taxon>Viridiplantae</taxon>
        <taxon>Streptophyta</taxon>
        <taxon>Embryophyta</taxon>
        <taxon>Tracheophyta</taxon>
        <taxon>Spermatophyta</taxon>
        <taxon>Magnoliopsida</taxon>
        <taxon>Liliopsida</taxon>
        <taxon>Zingiberales</taxon>
        <taxon>Musaceae</taxon>
        <taxon>Ensete</taxon>
    </lineage>
</organism>
<evidence type="ECO:0000256" key="1">
    <source>
        <dbReference type="SAM" id="MobiDB-lite"/>
    </source>
</evidence>
<proteinExistence type="predicted"/>
<feature type="region of interest" description="Disordered" evidence="1">
    <location>
        <begin position="37"/>
        <end position="116"/>
    </location>
</feature>
<accession>A0A426Z501</accession>
<sequence length="116" mass="13144">MESIQDLIRSAEAIVSSSSPPRHCFDLWRGEMDRRGRDGLRSFTKRQGKRTGPEIESDESVRQFNHSVQSIEPEPKLVTNLTIGEAEPKGLSTRLRPYMKDEDNKEEESNVIPSSG</sequence>